<keyword evidence="1" id="KW-1185">Reference proteome</keyword>
<reference evidence="2" key="1">
    <citation type="submission" date="2016-11" db="UniProtKB">
        <authorList>
            <consortium name="WormBaseParasite"/>
        </authorList>
    </citation>
    <scope>IDENTIFICATION</scope>
</reference>
<protein>
    <submittedName>
        <fullName evidence="2">Movement protein</fullName>
    </submittedName>
</protein>
<proteinExistence type="predicted"/>
<dbReference type="WBParaSite" id="Hba_16262">
    <property type="protein sequence ID" value="Hba_16262"/>
    <property type="gene ID" value="Hba_16262"/>
</dbReference>
<dbReference type="PANTHER" id="PTHR13195:SF0">
    <property type="entry name" value="PSEUDOURIDYLATE SYNTHASE TRUB2, MITOCHONDRIAL"/>
    <property type="match status" value="1"/>
</dbReference>
<dbReference type="InterPro" id="IPR020103">
    <property type="entry name" value="PsdUridine_synth_cat_dom_sf"/>
</dbReference>
<dbReference type="GO" id="GO:0003723">
    <property type="term" value="F:RNA binding"/>
    <property type="evidence" value="ECO:0007669"/>
    <property type="project" value="InterPro"/>
</dbReference>
<evidence type="ECO:0000313" key="2">
    <source>
        <dbReference type="WBParaSite" id="Hba_16262"/>
    </source>
</evidence>
<dbReference type="SUPFAM" id="SSF55120">
    <property type="entry name" value="Pseudouridine synthase"/>
    <property type="match status" value="1"/>
</dbReference>
<dbReference type="Proteomes" id="UP000095283">
    <property type="component" value="Unplaced"/>
</dbReference>
<dbReference type="GO" id="GO:0009982">
    <property type="term" value="F:pseudouridine synthase activity"/>
    <property type="evidence" value="ECO:0007669"/>
    <property type="project" value="InterPro"/>
</dbReference>
<name>A0A1I7XFK8_HETBA</name>
<sequence length="278" mass="31835">MRAERVWSALQGVLCVYKPMDMSLASLKRQIIKRICVDGNDVVERPNLPIIKMPIVEPHESGSLVVVGQREQADYLSHPLVIGESFRTEDIRLDEMQYMEETSSGVCVLGVNDGCDDLPSLLAHSWVNEYRLEGVLGRETYKHEIKGRITMEANYGIILNLFENLFDYFHSNCRCFINEVGVELGTTACSVRIQRRSIGPFRAQHALLEKQITLQNIIRNISMCKKILHEGQTDSDVINEINKKHENEDIKDIFDGLGVNHDEDEFDAMRPPWPRDYT</sequence>
<dbReference type="GO" id="GO:0001522">
    <property type="term" value="P:pseudouridine synthesis"/>
    <property type="evidence" value="ECO:0007669"/>
    <property type="project" value="InterPro"/>
</dbReference>
<dbReference type="InterPro" id="IPR039048">
    <property type="entry name" value="Trub2"/>
</dbReference>
<dbReference type="PANTHER" id="PTHR13195">
    <property type="entry name" value="PSEUDOURIDINE SYNTHASE-RELATED"/>
    <property type="match status" value="1"/>
</dbReference>
<dbReference type="AlphaFoldDB" id="A0A1I7XFK8"/>
<organism evidence="1 2">
    <name type="scientific">Heterorhabditis bacteriophora</name>
    <name type="common">Entomopathogenic nematode worm</name>
    <dbReference type="NCBI Taxonomy" id="37862"/>
    <lineage>
        <taxon>Eukaryota</taxon>
        <taxon>Metazoa</taxon>
        <taxon>Ecdysozoa</taxon>
        <taxon>Nematoda</taxon>
        <taxon>Chromadorea</taxon>
        <taxon>Rhabditida</taxon>
        <taxon>Rhabditina</taxon>
        <taxon>Rhabditomorpha</taxon>
        <taxon>Strongyloidea</taxon>
        <taxon>Heterorhabditidae</taxon>
        <taxon>Heterorhabditis</taxon>
    </lineage>
</organism>
<accession>A0A1I7XFK8</accession>
<evidence type="ECO:0000313" key="1">
    <source>
        <dbReference type="Proteomes" id="UP000095283"/>
    </source>
</evidence>